<dbReference type="EMBL" id="KV419426">
    <property type="protein sequence ID" value="KZS89605.1"/>
    <property type="molecule type" value="Genomic_DNA"/>
</dbReference>
<proteinExistence type="predicted"/>
<organism evidence="2 3">
    <name type="scientific">Sistotremastrum niveocremeum HHB9708</name>
    <dbReference type="NCBI Taxonomy" id="1314777"/>
    <lineage>
        <taxon>Eukaryota</taxon>
        <taxon>Fungi</taxon>
        <taxon>Dikarya</taxon>
        <taxon>Basidiomycota</taxon>
        <taxon>Agaricomycotina</taxon>
        <taxon>Agaricomycetes</taxon>
        <taxon>Sistotremastrales</taxon>
        <taxon>Sistotremastraceae</taxon>
        <taxon>Sertulicium</taxon>
        <taxon>Sertulicium niveocremeum</taxon>
    </lineage>
</organism>
<protein>
    <submittedName>
        <fullName evidence="2">Uncharacterized protein</fullName>
    </submittedName>
</protein>
<keyword evidence="3" id="KW-1185">Reference proteome</keyword>
<feature type="compositionally biased region" description="Basic and acidic residues" evidence="1">
    <location>
        <begin position="164"/>
        <end position="188"/>
    </location>
</feature>
<evidence type="ECO:0000313" key="2">
    <source>
        <dbReference type="EMBL" id="KZS89605.1"/>
    </source>
</evidence>
<reference evidence="2 3" key="1">
    <citation type="journal article" date="2016" name="Mol. Biol. Evol.">
        <title>Comparative Genomics of Early-Diverging Mushroom-Forming Fungi Provides Insights into the Origins of Lignocellulose Decay Capabilities.</title>
        <authorList>
            <person name="Nagy L.G."/>
            <person name="Riley R."/>
            <person name="Tritt A."/>
            <person name="Adam C."/>
            <person name="Daum C."/>
            <person name="Floudas D."/>
            <person name="Sun H."/>
            <person name="Yadav J.S."/>
            <person name="Pangilinan J."/>
            <person name="Larsson K.H."/>
            <person name="Matsuura K."/>
            <person name="Barry K."/>
            <person name="Labutti K."/>
            <person name="Kuo R."/>
            <person name="Ohm R.A."/>
            <person name="Bhattacharya S.S."/>
            <person name="Shirouzu T."/>
            <person name="Yoshinaga Y."/>
            <person name="Martin F.M."/>
            <person name="Grigoriev I.V."/>
            <person name="Hibbett D.S."/>
        </authorList>
    </citation>
    <scope>NUCLEOTIDE SEQUENCE [LARGE SCALE GENOMIC DNA]</scope>
    <source>
        <strain evidence="2 3">HHB9708</strain>
    </source>
</reference>
<dbReference type="AlphaFoldDB" id="A0A164QFE1"/>
<dbReference type="Proteomes" id="UP000076722">
    <property type="component" value="Unassembled WGS sequence"/>
</dbReference>
<feature type="region of interest" description="Disordered" evidence="1">
    <location>
        <begin position="164"/>
        <end position="194"/>
    </location>
</feature>
<gene>
    <name evidence="2" type="ORF">SISNIDRAFT_469125</name>
</gene>
<evidence type="ECO:0000313" key="3">
    <source>
        <dbReference type="Proteomes" id="UP000076722"/>
    </source>
</evidence>
<sequence>MRDCGRVAERSRGGATALREAAMLRERRGCRSDNVAGAPTLQEQPGRVALGSVLISGMVIRHHDLDSKSFPRSNRRFVSQEIDECLFYPSMDVTPTWKVIMNIGIVMVETHERLHGALSHLLLRLEVIWSFLEAGSLDDGTLLAGVNFERFYLGVTILREARRPDRETRDGAKERSILAEDEDQVKFPDDDEEERPTHRWISAFYTPYPACQYDAEVVGLTLRTQRLTGMLGSRQAIEFQIANAGDDQDDIVSYRLSDAE</sequence>
<accession>A0A164QFE1</accession>
<name>A0A164QFE1_9AGAM</name>
<evidence type="ECO:0000256" key="1">
    <source>
        <dbReference type="SAM" id="MobiDB-lite"/>
    </source>
</evidence>